<gene>
    <name evidence="1" type="ORF">QAD02_018421</name>
</gene>
<evidence type="ECO:0000313" key="1">
    <source>
        <dbReference type="EMBL" id="KAJ8682629.1"/>
    </source>
</evidence>
<dbReference type="EMBL" id="CM056741">
    <property type="protein sequence ID" value="KAJ8682629.1"/>
    <property type="molecule type" value="Genomic_DNA"/>
</dbReference>
<reference evidence="1" key="1">
    <citation type="submission" date="2023-04" db="EMBL/GenBank/DDBJ databases">
        <title>A chromosome-level genome assembly of the parasitoid wasp Eretmocerus hayati.</title>
        <authorList>
            <person name="Zhong Y."/>
            <person name="Liu S."/>
            <person name="Liu Y."/>
        </authorList>
    </citation>
    <scope>NUCLEOTIDE SEQUENCE</scope>
    <source>
        <strain evidence="1">ZJU_SS_LIU_2023</strain>
    </source>
</reference>
<organism evidence="1 2">
    <name type="scientific">Eretmocerus hayati</name>
    <dbReference type="NCBI Taxonomy" id="131215"/>
    <lineage>
        <taxon>Eukaryota</taxon>
        <taxon>Metazoa</taxon>
        <taxon>Ecdysozoa</taxon>
        <taxon>Arthropoda</taxon>
        <taxon>Hexapoda</taxon>
        <taxon>Insecta</taxon>
        <taxon>Pterygota</taxon>
        <taxon>Neoptera</taxon>
        <taxon>Endopterygota</taxon>
        <taxon>Hymenoptera</taxon>
        <taxon>Apocrita</taxon>
        <taxon>Proctotrupomorpha</taxon>
        <taxon>Chalcidoidea</taxon>
        <taxon>Aphelinidae</taxon>
        <taxon>Aphelininae</taxon>
        <taxon>Eretmocerus</taxon>
    </lineage>
</organism>
<comment type="caution">
    <text evidence="1">The sequence shown here is derived from an EMBL/GenBank/DDBJ whole genome shotgun (WGS) entry which is preliminary data.</text>
</comment>
<accession>A0ACC2PGC2</accession>
<protein>
    <submittedName>
        <fullName evidence="1">Uncharacterized protein</fullName>
    </submittedName>
</protein>
<sequence>MMATTALILEHHQDIPDHSVGGTHMEEIAAAVVADLVAVGAAGAGIAAAVADLGVVEAAGAGFGWNRNAVAVAHNIVAAALADDAVVCAVAAVRAVDAVA</sequence>
<dbReference type="Proteomes" id="UP001239111">
    <property type="component" value="Chromosome 1"/>
</dbReference>
<proteinExistence type="predicted"/>
<evidence type="ECO:0000313" key="2">
    <source>
        <dbReference type="Proteomes" id="UP001239111"/>
    </source>
</evidence>
<keyword evidence="2" id="KW-1185">Reference proteome</keyword>
<name>A0ACC2PGC2_9HYME</name>